<evidence type="ECO:0000259" key="2">
    <source>
        <dbReference type="SMART" id="SM00460"/>
    </source>
</evidence>
<name>A0A4Y5Z1L5_9GAMM</name>
<feature type="signal peptide" evidence="1">
    <location>
        <begin position="1"/>
        <end position="21"/>
    </location>
</feature>
<dbReference type="AlphaFoldDB" id="A0A4Y5Z1L5"/>
<dbReference type="Proteomes" id="UP000316093">
    <property type="component" value="Chromosome"/>
</dbReference>
<dbReference type="EMBL" id="CP041046">
    <property type="protein sequence ID" value="QDE38756.1"/>
    <property type="molecule type" value="Genomic_DNA"/>
</dbReference>
<dbReference type="KEGG" id="lpy:FIV34_05845"/>
<organism evidence="3 4">
    <name type="scientific">Luteibacter pinisoli</name>
    <dbReference type="NCBI Taxonomy" id="2589080"/>
    <lineage>
        <taxon>Bacteria</taxon>
        <taxon>Pseudomonadati</taxon>
        <taxon>Pseudomonadota</taxon>
        <taxon>Gammaproteobacteria</taxon>
        <taxon>Lysobacterales</taxon>
        <taxon>Rhodanobacteraceae</taxon>
        <taxon>Luteibacter</taxon>
    </lineage>
</organism>
<evidence type="ECO:0000313" key="3">
    <source>
        <dbReference type="EMBL" id="QDE38756.1"/>
    </source>
</evidence>
<dbReference type="SMART" id="SM00460">
    <property type="entry name" value="TGc"/>
    <property type="match status" value="1"/>
</dbReference>
<sequence length="504" mass="54901">MRRSRAVLAVLLCLAPAYALATETWMTVMLDGRKVGKLKIDREATDKQVTTAQVLDFRLTRIKTPLALRTELRSVESTHGQPLGFYAKSSMSSQENLVEGQVRDDGAFQVANTVGGQSRVNLLIWPTGAALVEGQRLNMVRMGFRPGTTYQTRNFDPVKQQVATVDVLVVGDEVVDLPQSRETLHHIRQTLAGSNNTQFVDMWVNDQGDVRRGIAPLLGFRMEMAACDAACANAPDQDVDLLRAAMVDAPRPMTPSLRAAPVRYMISIHGNHPSPFIETDEQHVHVMGDGLYQVDVGWAVPRSGEPGPTTDDTAPNPWVQSESPEVIALARRVVGDAPNDLQRMRRLRSFLSDYINEKGLDVGYASALETIHSRKGDCTEHAVLLTALARALGIPARVVTGIVYVDRFGGASRVFVPHAWTQAWLGNRWVSFDSAQRRFDATHIALGTGSGDPWRFFQAMSVLGNIRIERATAASSLMDMPAPSMSDSFVGGGGSGKGAAGGIE</sequence>
<feature type="chain" id="PRO_5021369244" evidence="1">
    <location>
        <begin position="22"/>
        <end position="504"/>
    </location>
</feature>
<reference evidence="3 4" key="1">
    <citation type="submission" date="2019-06" db="EMBL/GenBank/DDBJ databases">
        <title>A complete genome sequence for Luteibacter pinisoli MAH-14.</title>
        <authorList>
            <person name="Baltrus D.A."/>
        </authorList>
    </citation>
    <scope>NUCLEOTIDE SEQUENCE [LARGE SCALE GENOMIC DNA]</scope>
    <source>
        <strain evidence="3 4">MAH-14</strain>
    </source>
</reference>
<dbReference type="InterPro" id="IPR002931">
    <property type="entry name" value="Transglutaminase-like"/>
</dbReference>
<evidence type="ECO:0000256" key="1">
    <source>
        <dbReference type="SAM" id="SignalP"/>
    </source>
</evidence>
<dbReference type="InterPro" id="IPR038765">
    <property type="entry name" value="Papain-like_cys_pep_sf"/>
</dbReference>
<dbReference type="Gene3D" id="3.10.620.30">
    <property type="match status" value="1"/>
</dbReference>
<dbReference type="OrthoDB" id="9804872at2"/>
<dbReference type="Pfam" id="PF01841">
    <property type="entry name" value="Transglut_core"/>
    <property type="match status" value="1"/>
</dbReference>
<gene>
    <name evidence="3" type="ORF">FIV34_05845</name>
</gene>
<dbReference type="PANTHER" id="PTHR33490:SF3">
    <property type="entry name" value="CONSERVED INTEGRAL MEMBRANE PROTEIN"/>
    <property type="match status" value="1"/>
</dbReference>
<keyword evidence="4" id="KW-1185">Reference proteome</keyword>
<protein>
    <submittedName>
        <fullName evidence="3">Transglutaminase domain-containing protein</fullName>
    </submittedName>
</protein>
<feature type="domain" description="Transglutaminase-like" evidence="2">
    <location>
        <begin position="370"/>
        <end position="436"/>
    </location>
</feature>
<dbReference type="SUPFAM" id="SSF54001">
    <property type="entry name" value="Cysteine proteinases"/>
    <property type="match status" value="1"/>
</dbReference>
<dbReference type="RefSeq" id="WP_139980568.1">
    <property type="nucleotide sequence ID" value="NZ_CP041046.1"/>
</dbReference>
<keyword evidence="1" id="KW-0732">Signal</keyword>
<proteinExistence type="predicted"/>
<accession>A0A4Y5Z1L5</accession>
<dbReference type="PANTHER" id="PTHR33490">
    <property type="entry name" value="BLR5614 PROTEIN-RELATED"/>
    <property type="match status" value="1"/>
</dbReference>
<evidence type="ECO:0000313" key="4">
    <source>
        <dbReference type="Proteomes" id="UP000316093"/>
    </source>
</evidence>